<dbReference type="Proteomes" id="UP000243528">
    <property type="component" value="Unassembled WGS sequence"/>
</dbReference>
<reference evidence="1 2" key="1">
    <citation type="submission" date="2018-03" db="EMBL/GenBank/DDBJ databases">
        <title>Genomic Encyclopedia of Archaeal and Bacterial Type Strains, Phase II (KMG-II): from individual species to whole genera.</title>
        <authorList>
            <person name="Goeker M."/>
        </authorList>
    </citation>
    <scope>NUCLEOTIDE SEQUENCE [LARGE SCALE GENOMIC DNA]</scope>
    <source>
        <strain evidence="1 2">DSM 45211</strain>
    </source>
</reference>
<proteinExistence type="predicted"/>
<comment type="caution">
    <text evidence="1">The sequence shown here is derived from an EMBL/GenBank/DDBJ whole genome shotgun (WGS) entry which is preliminary data.</text>
</comment>
<evidence type="ECO:0000313" key="1">
    <source>
        <dbReference type="EMBL" id="PSL05932.1"/>
    </source>
</evidence>
<dbReference type="RefSeq" id="WP_106536167.1">
    <property type="nucleotide sequence ID" value="NZ_ML142901.1"/>
</dbReference>
<keyword evidence="1" id="KW-0808">Transferase</keyword>
<evidence type="ECO:0000313" key="2">
    <source>
        <dbReference type="Proteomes" id="UP000243528"/>
    </source>
</evidence>
<accession>A0A2P8E8X9</accession>
<dbReference type="OrthoDB" id="3347011at2"/>
<name>A0A2P8E8X9_9ACTN</name>
<dbReference type="InterPro" id="IPR014942">
    <property type="entry name" value="AbiEii"/>
</dbReference>
<keyword evidence="2" id="KW-1185">Reference proteome</keyword>
<gene>
    <name evidence="1" type="ORF">CLV30_10384</name>
</gene>
<protein>
    <submittedName>
        <fullName evidence="1">Nucleotidyltransferase AbiEii toxin of type IV toxin-antitoxin system</fullName>
    </submittedName>
</protein>
<sequence>MTTAGLPYANATAFRTALKDRLAAIATTQSNYTTDELHRQFAYDRALARIFSSQDADRWVLKGAGALLARLVHARHSKDIDVYFTEQWAEATAAVASLRNLLARDLGDFFGFEITRVTPLQEEAKGSRVHVQARLGPKPFATFHIDVVVRTTMTGQPDLVNPLTPLVMDGLIRPQYRTFPVTDHLADKLCAIVAAYQASGRARVSTRIKDLVDIALIATTQRIDGSALRTAIVQNIADRGLEPPDSFVVPDPPVWKTGYPKVASDAPVAIPAYDEAVRVATELFTPILAGVSLGFWDPASTSWLSARSH</sequence>
<dbReference type="EMBL" id="PYGE01000003">
    <property type="protein sequence ID" value="PSL05932.1"/>
    <property type="molecule type" value="Genomic_DNA"/>
</dbReference>
<dbReference type="Pfam" id="PF08843">
    <property type="entry name" value="AbiEii"/>
    <property type="match status" value="1"/>
</dbReference>
<dbReference type="GO" id="GO:0016740">
    <property type="term" value="F:transferase activity"/>
    <property type="evidence" value="ECO:0007669"/>
    <property type="project" value="UniProtKB-KW"/>
</dbReference>
<dbReference type="AlphaFoldDB" id="A0A2P8E8X9"/>
<organism evidence="1 2">
    <name type="scientific">Haloactinopolyspora alba</name>
    <dbReference type="NCBI Taxonomy" id="648780"/>
    <lineage>
        <taxon>Bacteria</taxon>
        <taxon>Bacillati</taxon>
        <taxon>Actinomycetota</taxon>
        <taxon>Actinomycetes</taxon>
        <taxon>Jiangellales</taxon>
        <taxon>Jiangellaceae</taxon>
        <taxon>Haloactinopolyspora</taxon>
    </lineage>
</organism>